<comment type="caution">
    <text evidence="2">The sequence shown here is derived from an EMBL/GenBank/DDBJ whole genome shotgun (WGS) entry which is preliminary data.</text>
</comment>
<proteinExistence type="predicted"/>
<keyword evidence="1" id="KW-0472">Membrane</keyword>
<evidence type="ECO:0000256" key="1">
    <source>
        <dbReference type="SAM" id="Phobius"/>
    </source>
</evidence>
<organism evidence="2 3">
    <name type="scientific">Companilactobacillus paralimentarius DSM 13238 = JCM 10415</name>
    <dbReference type="NCBI Taxonomy" id="1122151"/>
    <lineage>
        <taxon>Bacteria</taxon>
        <taxon>Bacillati</taxon>
        <taxon>Bacillota</taxon>
        <taxon>Bacilli</taxon>
        <taxon>Lactobacillales</taxon>
        <taxon>Lactobacillaceae</taxon>
        <taxon>Companilactobacillus</taxon>
    </lineage>
</organism>
<gene>
    <name evidence="2" type="ORF">FD33_GL002415</name>
</gene>
<evidence type="ECO:0000313" key="2">
    <source>
        <dbReference type="EMBL" id="KRL30967.1"/>
    </source>
</evidence>
<keyword evidence="3" id="KW-1185">Reference proteome</keyword>
<sequence length="59" mass="6761">MNKKFKEALPAIILVGILMFINFRFGPSDDSLTTKNMSYISTVKKIRDKEYGRCLDQSS</sequence>
<name>A0A0R1PEQ3_9LACO</name>
<protein>
    <submittedName>
        <fullName evidence="2">Uncharacterized protein</fullName>
    </submittedName>
</protein>
<feature type="transmembrane region" description="Helical" evidence="1">
    <location>
        <begin position="7"/>
        <end position="25"/>
    </location>
</feature>
<dbReference type="AlphaFoldDB" id="A0A0R1PEQ3"/>
<dbReference type="Proteomes" id="UP000051908">
    <property type="component" value="Unassembled WGS sequence"/>
</dbReference>
<accession>A0A0R1PEQ3</accession>
<dbReference type="OrthoDB" id="2294240at2"/>
<dbReference type="EMBL" id="AZES01000074">
    <property type="protein sequence ID" value="KRL30967.1"/>
    <property type="molecule type" value="Genomic_DNA"/>
</dbReference>
<dbReference type="GeneID" id="96668058"/>
<keyword evidence="1" id="KW-0812">Transmembrane</keyword>
<dbReference type="PATRIC" id="fig|1122151.5.peg.2494"/>
<reference evidence="2 3" key="1">
    <citation type="journal article" date="2015" name="Genome Announc.">
        <title>Expanding the biotechnology potential of lactobacilli through comparative genomics of 213 strains and associated genera.</title>
        <authorList>
            <person name="Sun Z."/>
            <person name="Harris H.M."/>
            <person name="McCann A."/>
            <person name="Guo C."/>
            <person name="Argimon S."/>
            <person name="Zhang W."/>
            <person name="Yang X."/>
            <person name="Jeffery I.B."/>
            <person name="Cooney J.C."/>
            <person name="Kagawa T.F."/>
            <person name="Liu W."/>
            <person name="Song Y."/>
            <person name="Salvetti E."/>
            <person name="Wrobel A."/>
            <person name="Rasinkangas P."/>
            <person name="Parkhill J."/>
            <person name="Rea M.C."/>
            <person name="O'Sullivan O."/>
            <person name="Ritari J."/>
            <person name="Douillard F.P."/>
            <person name="Paul Ross R."/>
            <person name="Yang R."/>
            <person name="Briner A.E."/>
            <person name="Felis G.E."/>
            <person name="de Vos W.M."/>
            <person name="Barrangou R."/>
            <person name="Klaenhammer T.R."/>
            <person name="Caufield P.W."/>
            <person name="Cui Y."/>
            <person name="Zhang H."/>
            <person name="O'Toole P.W."/>
        </authorList>
    </citation>
    <scope>NUCLEOTIDE SEQUENCE [LARGE SCALE GENOMIC DNA]</scope>
    <source>
        <strain evidence="2 3">DSM 13238</strain>
    </source>
</reference>
<keyword evidence="1" id="KW-1133">Transmembrane helix</keyword>
<evidence type="ECO:0000313" key="3">
    <source>
        <dbReference type="Proteomes" id="UP000051908"/>
    </source>
</evidence>
<dbReference type="RefSeq" id="WP_025085775.1">
    <property type="nucleotide sequence ID" value="NZ_AZES01000074.1"/>
</dbReference>